<evidence type="ECO:0000256" key="9">
    <source>
        <dbReference type="ARBA" id="ARBA00022982"/>
    </source>
</evidence>
<evidence type="ECO:0000313" key="15">
    <source>
        <dbReference type="Proteomes" id="UP000694388"/>
    </source>
</evidence>
<dbReference type="AlphaFoldDB" id="A0A8C4R5F1"/>
<reference evidence="14" key="1">
    <citation type="submission" date="2025-08" db="UniProtKB">
        <authorList>
            <consortium name="Ensembl"/>
        </authorList>
    </citation>
    <scope>IDENTIFICATION</scope>
</reference>
<keyword evidence="5 12" id="KW-0813">Transport</keyword>
<feature type="chain" id="PRO_5034935192" description="NADH dehydrogenase [ubiquinone] iron-sulfur protein 4, mitochondrial" evidence="13">
    <location>
        <begin position="28"/>
        <end position="216"/>
    </location>
</feature>
<accession>A0A8C4R5F1</accession>
<evidence type="ECO:0000256" key="5">
    <source>
        <dbReference type="ARBA" id="ARBA00022448"/>
    </source>
</evidence>
<dbReference type="GO" id="GO:0005743">
    <property type="term" value="C:mitochondrial inner membrane"/>
    <property type="evidence" value="ECO:0007669"/>
    <property type="project" value="UniProtKB-SubCell"/>
</dbReference>
<keyword evidence="15" id="KW-1185">Reference proteome</keyword>
<organism evidence="14 15">
    <name type="scientific">Eptatretus burgeri</name>
    <name type="common">Inshore hagfish</name>
    <dbReference type="NCBI Taxonomy" id="7764"/>
    <lineage>
        <taxon>Eukaryota</taxon>
        <taxon>Metazoa</taxon>
        <taxon>Chordata</taxon>
        <taxon>Craniata</taxon>
        <taxon>Vertebrata</taxon>
        <taxon>Cyclostomata</taxon>
        <taxon>Myxini</taxon>
        <taxon>Myxiniformes</taxon>
        <taxon>Myxinidae</taxon>
        <taxon>Eptatretinae</taxon>
        <taxon>Eptatretus</taxon>
    </lineage>
</organism>
<reference evidence="14" key="2">
    <citation type="submission" date="2025-09" db="UniProtKB">
        <authorList>
            <consortium name="Ensembl"/>
        </authorList>
    </citation>
    <scope>IDENTIFICATION</scope>
</reference>
<evidence type="ECO:0000256" key="13">
    <source>
        <dbReference type="SAM" id="SignalP"/>
    </source>
</evidence>
<keyword evidence="6 12" id="KW-0679">Respiratory chain</keyword>
<dbReference type="FunFam" id="3.30.160.190:FF:000001">
    <property type="entry name" value="NADH-ubiquinone oxidoreductase 21 kDa subunit mitochondrial"/>
    <property type="match status" value="1"/>
</dbReference>
<dbReference type="Gene3D" id="3.30.160.190">
    <property type="entry name" value="atu1810 like domain"/>
    <property type="match status" value="1"/>
</dbReference>
<evidence type="ECO:0000256" key="8">
    <source>
        <dbReference type="ARBA" id="ARBA00022946"/>
    </source>
</evidence>
<evidence type="ECO:0000256" key="6">
    <source>
        <dbReference type="ARBA" id="ARBA00022660"/>
    </source>
</evidence>
<comment type="function">
    <text evidence="1 12">Accessory subunit of the mitochondrial membrane respiratory chain NADH dehydrogenase (Complex I), that is believed not to be involved in catalysis. Complex I functions in the transfer of electrons from NADH to the respiratory chain. The immediate electron acceptor for the enzyme is believed to be ubiquinone.</text>
</comment>
<dbReference type="PANTHER" id="PTHR12219:SF8">
    <property type="entry name" value="NADH DEHYDROGENASE [UBIQUINONE] IRON-SULFUR PROTEIN 4, MITOCHONDRIAL"/>
    <property type="match status" value="1"/>
</dbReference>
<evidence type="ECO:0000256" key="2">
    <source>
        <dbReference type="ARBA" id="ARBA00004443"/>
    </source>
</evidence>
<dbReference type="Ensembl" id="ENSEBUT00000025019.1">
    <property type="protein sequence ID" value="ENSEBUP00000024443.1"/>
    <property type="gene ID" value="ENSEBUG00000015074.1"/>
</dbReference>
<comment type="similarity">
    <text evidence="3 12">Belongs to the complex I NDUFS4 subunit family.</text>
</comment>
<dbReference type="Proteomes" id="UP000694388">
    <property type="component" value="Unplaced"/>
</dbReference>
<keyword evidence="8 12" id="KW-0809">Transit peptide</keyword>
<keyword evidence="10 12" id="KW-0496">Mitochondrion</keyword>
<evidence type="ECO:0000256" key="1">
    <source>
        <dbReference type="ARBA" id="ARBA00003195"/>
    </source>
</evidence>
<dbReference type="Pfam" id="PF04800">
    <property type="entry name" value="NDUS4"/>
    <property type="match status" value="1"/>
</dbReference>
<evidence type="ECO:0000256" key="4">
    <source>
        <dbReference type="ARBA" id="ARBA00015796"/>
    </source>
</evidence>
<sequence length="216" mass="23984">MSSSGFPRKLCAAVMARVLRVVTRAAAAGVGRRVIPEVLCPSFGSRTVAGLAPCLHRTDQGFQAELVVVDEKADVYVISGVPDEHVHMRLARIFVPARNTMQSGVENTHKWHIEFETRERWENPLMGWGSSADPLSNIMLTFSSKEDAITFAEKNGWRYHVEKHQIPKFRQKSYGANFAWNKRTRVSTKPAVVNGCPTPRTDLSVAFAPCIIGFSG</sequence>
<dbReference type="PANTHER" id="PTHR12219">
    <property type="entry name" value="NADH-UBIQUINONE OXIDOREDUCTASE"/>
    <property type="match status" value="1"/>
</dbReference>
<keyword evidence="13" id="KW-0732">Signal</keyword>
<keyword evidence="11 12" id="KW-0472">Membrane</keyword>
<evidence type="ECO:0000313" key="14">
    <source>
        <dbReference type="Ensembl" id="ENSEBUP00000024443.1"/>
    </source>
</evidence>
<evidence type="ECO:0000256" key="3">
    <source>
        <dbReference type="ARBA" id="ARBA00005882"/>
    </source>
</evidence>
<keyword evidence="7 12" id="KW-0999">Mitochondrion inner membrane</keyword>
<protein>
    <recommendedName>
        <fullName evidence="4 12">NADH dehydrogenase [ubiquinone] iron-sulfur protein 4, mitochondrial</fullName>
    </recommendedName>
</protein>
<dbReference type="InterPro" id="IPR006885">
    <property type="entry name" value="NADH_UbQ_FeS_4_mit-like"/>
</dbReference>
<keyword evidence="9 12" id="KW-0249">Electron transport</keyword>
<evidence type="ECO:0000256" key="12">
    <source>
        <dbReference type="RuleBase" id="RU367010"/>
    </source>
</evidence>
<evidence type="ECO:0000256" key="10">
    <source>
        <dbReference type="ARBA" id="ARBA00023128"/>
    </source>
</evidence>
<evidence type="ECO:0000256" key="7">
    <source>
        <dbReference type="ARBA" id="ARBA00022792"/>
    </source>
</evidence>
<name>A0A8C4R5F1_EPTBU</name>
<feature type="signal peptide" evidence="13">
    <location>
        <begin position="1"/>
        <end position="27"/>
    </location>
</feature>
<dbReference type="GeneTree" id="ENSGT00390000013835"/>
<proteinExistence type="inferred from homology"/>
<evidence type="ECO:0000256" key="11">
    <source>
        <dbReference type="ARBA" id="ARBA00023136"/>
    </source>
</evidence>
<dbReference type="GO" id="GO:0022900">
    <property type="term" value="P:electron transport chain"/>
    <property type="evidence" value="ECO:0007669"/>
    <property type="project" value="InterPro"/>
</dbReference>
<comment type="subcellular location">
    <subcellularLocation>
        <location evidence="2 12">Mitochondrion inner membrane</location>
        <topology evidence="2 12">Peripheral membrane protein</topology>
        <orientation evidence="2 12">Matrix side</orientation>
    </subcellularLocation>
</comment>
<dbReference type="InterPro" id="IPR038532">
    <property type="entry name" value="NDUFS4-like_sf"/>
</dbReference>